<feature type="signal peptide" evidence="10">
    <location>
        <begin position="1"/>
        <end position="23"/>
    </location>
</feature>
<comment type="caution">
    <text evidence="12">The sequence shown here is derived from an EMBL/GenBank/DDBJ whole genome shotgun (WGS) entry which is preliminary data.</text>
</comment>
<organism evidence="12 13">
    <name type="scientific">Fischerella major NIES-592</name>
    <dbReference type="NCBI Taxonomy" id="210994"/>
    <lineage>
        <taxon>Bacteria</taxon>
        <taxon>Bacillati</taxon>
        <taxon>Cyanobacteriota</taxon>
        <taxon>Cyanophyceae</taxon>
        <taxon>Nostocales</taxon>
        <taxon>Hapalosiphonaceae</taxon>
        <taxon>Fischerella</taxon>
    </lineage>
</organism>
<keyword evidence="5" id="KW-0812">Transmembrane</keyword>
<dbReference type="GO" id="GO:0009279">
    <property type="term" value="C:cell outer membrane"/>
    <property type="evidence" value="ECO:0007669"/>
    <property type="project" value="UniProtKB-SubCell"/>
</dbReference>
<evidence type="ECO:0000313" key="13">
    <source>
        <dbReference type="Proteomes" id="UP000186391"/>
    </source>
</evidence>
<dbReference type="GO" id="GO:0008320">
    <property type="term" value="F:protein transmembrane transporter activity"/>
    <property type="evidence" value="ECO:0007669"/>
    <property type="project" value="TreeGrafter"/>
</dbReference>
<dbReference type="InterPro" id="IPR005565">
    <property type="entry name" value="Hemolysn_activator_HlyB_C"/>
</dbReference>
<dbReference type="Pfam" id="PF03865">
    <property type="entry name" value="ShlB"/>
    <property type="match status" value="1"/>
</dbReference>
<protein>
    <submittedName>
        <fullName evidence="12">Hemolysin activation/secretion protein</fullName>
    </submittedName>
</protein>
<dbReference type="InterPro" id="IPR051544">
    <property type="entry name" value="TPS_OM_transporter"/>
</dbReference>
<keyword evidence="4" id="KW-1134">Transmembrane beta strand</keyword>
<keyword evidence="10" id="KW-0732">Signal</keyword>
<evidence type="ECO:0000256" key="2">
    <source>
        <dbReference type="ARBA" id="ARBA00009055"/>
    </source>
</evidence>
<name>A0A1U7GUW1_9CYAN</name>
<dbReference type="OrthoDB" id="596066at2"/>
<dbReference type="AlphaFoldDB" id="A0A1U7GUW1"/>
<dbReference type="InterPro" id="IPR034746">
    <property type="entry name" value="POTRA"/>
</dbReference>
<proteinExistence type="inferred from homology"/>
<evidence type="ECO:0000256" key="3">
    <source>
        <dbReference type="ARBA" id="ARBA00022448"/>
    </source>
</evidence>
<keyword evidence="8" id="KW-0998">Cell outer membrane</keyword>
<evidence type="ECO:0000256" key="9">
    <source>
        <dbReference type="SAM" id="MobiDB-lite"/>
    </source>
</evidence>
<accession>A0A1U7GUW1</accession>
<keyword evidence="13" id="KW-1185">Reference proteome</keyword>
<feature type="domain" description="POTRA" evidence="11">
    <location>
        <begin position="166"/>
        <end position="244"/>
    </location>
</feature>
<dbReference type="RefSeq" id="WP_073556654.1">
    <property type="nucleotide sequence ID" value="NZ_MRCA01000014.1"/>
</dbReference>
<comment type="similarity">
    <text evidence="2">Belongs to the TPS (TC 1.B.20) family.</text>
</comment>
<evidence type="ECO:0000256" key="4">
    <source>
        <dbReference type="ARBA" id="ARBA00022452"/>
    </source>
</evidence>
<evidence type="ECO:0000256" key="10">
    <source>
        <dbReference type="SAM" id="SignalP"/>
    </source>
</evidence>
<comment type="subcellular location">
    <subcellularLocation>
        <location evidence="1">Cell outer membrane</location>
    </subcellularLocation>
</comment>
<dbReference type="Gene3D" id="3.10.20.310">
    <property type="entry name" value="membrane protein fhac"/>
    <property type="match status" value="1"/>
</dbReference>
<evidence type="ECO:0000256" key="1">
    <source>
        <dbReference type="ARBA" id="ARBA00004442"/>
    </source>
</evidence>
<dbReference type="PROSITE" id="PS51779">
    <property type="entry name" value="POTRA"/>
    <property type="match status" value="1"/>
</dbReference>
<evidence type="ECO:0000259" key="11">
    <source>
        <dbReference type="PROSITE" id="PS51779"/>
    </source>
</evidence>
<evidence type="ECO:0000256" key="5">
    <source>
        <dbReference type="ARBA" id="ARBA00022692"/>
    </source>
</evidence>
<evidence type="ECO:0000256" key="6">
    <source>
        <dbReference type="ARBA" id="ARBA00022927"/>
    </source>
</evidence>
<dbReference type="InterPro" id="IPR013686">
    <property type="entry name" value="Polypept-transport_assoc_ShlB"/>
</dbReference>
<reference evidence="12 13" key="1">
    <citation type="submission" date="2016-11" db="EMBL/GenBank/DDBJ databases">
        <title>Draft Genome Sequences of Nine Cyanobacterial Strains from Diverse Habitats.</title>
        <authorList>
            <person name="Zhu T."/>
            <person name="Hou S."/>
            <person name="Lu X."/>
            <person name="Hess W.R."/>
        </authorList>
    </citation>
    <scope>NUCLEOTIDE SEQUENCE [LARGE SCALE GENOMIC DNA]</scope>
    <source>
        <strain evidence="12 13">NIES-592</strain>
    </source>
</reference>
<evidence type="ECO:0000256" key="8">
    <source>
        <dbReference type="ARBA" id="ARBA00023237"/>
    </source>
</evidence>
<gene>
    <name evidence="12" type="ORF">NIES592_19565</name>
</gene>
<feature type="region of interest" description="Disordered" evidence="9">
    <location>
        <begin position="120"/>
        <end position="162"/>
    </location>
</feature>
<dbReference type="EMBL" id="MRCA01000014">
    <property type="protein sequence ID" value="OKH11896.1"/>
    <property type="molecule type" value="Genomic_DNA"/>
</dbReference>
<feature type="compositionally biased region" description="Pro residues" evidence="9">
    <location>
        <begin position="122"/>
        <end position="157"/>
    </location>
</feature>
<dbReference type="Pfam" id="PF08479">
    <property type="entry name" value="POTRA_2"/>
    <property type="match status" value="1"/>
</dbReference>
<keyword evidence="6" id="KW-0653">Protein transport</keyword>
<dbReference type="GO" id="GO:0046819">
    <property type="term" value="P:protein secretion by the type V secretion system"/>
    <property type="evidence" value="ECO:0007669"/>
    <property type="project" value="TreeGrafter"/>
</dbReference>
<dbReference type="PANTHER" id="PTHR34597:SF3">
    <property type="entry name" value="OUTER MEMBRANE TRANSPORTER CDIB"/>
    <property type="match status" value="1"/>
</dbReference>
<keyword evidence="3" id="KW-0813">Transport</keyword>
<dbReference type="GO" id="GO:0098046">
    <property type="term" value="C:type V protein secretion system complex"/>
    <property type="evidence" value="ECO:0007669"/>
    <property type="project" value="TreeGrafter"/>
</dbReference>
<dbReference type="PANTHER" id="PTHR34597">
    <property type="entry name" value="SLR1661 PROTEIN"/>
    <property type="match status" value="1"/>
</dbReference>
<evidence type="ECO:0000313" key="12">
    <source>
        <dbReference type="EMBL" id="OKH11896.1"/>
    </source>
</evidence>
<evidence type="ECO:0000256" key="7">
    <source>
        <dbReference type="ARBA" id="ARBA00023136"/>
    </source>
</evidence>
<sequence>MHHHTLKLNLTVCFLLEVLIAFSAVKASAGNLPFKPPNPERFSLENHETQVNTLQLENTTAAVKSQIRQDHETEIGNEGYSFNPDFGFKLYPPDASNSYELVGSEKNRELDKILILSQLPSPTAPIPPAPPPKPIPTPQPSPTPPLEETPSPPPESPQRPEIPGTITIKRFEFEGNTAFSDEQLSKETAEFLNRPITFAELLQVENNITNLYIKEGYINSGAVIPAEQTLSPEGAVVKVRIVEGGVEDIRVTGTRRLKPGYVRSRIALATSKPLNREKLLEALQLLQLDPLIANISAELSTGSRPDQSLLEVRVVEADSFRIDIFADNAGDPSVGTFRRGVSLSEGNLLGFGDRFSFEFINSEGSNAFDVGYTFPINPRNGTIGFATGRTAVGVVEPPFDRIDITGDYYYFDLNLRQPIIQNPSQELALGLTFSRQQSESRLLGERFPLSAGADEEGRTRLSTVRFFQEYTQRNSQQVFALRSQFSLGVGWLGATVNSDPPDSRYLAWRGQGQYVRLLAPDTLLVLRSEMQLATRPLVPIEQIRLGGLQTVKGYRQDEFLTDNGVFASAEVRFPILRARQIQGLLQIVPFINFGVGWNNSENSTSTPDPNTLIGTGLGLQWQMGDTLSARIDYAFPLIDVDDRDRTLQEQGLYFSINYSPF</sequence>
<dbReference type="Proteomes" id="UP000186391">
    <property type="component" value="Unassembled WGS sequence"/>
</dbReference>
<keyword evidence="7" id="KW-0472">Membrane</keyword>
<dbReference type="Gene3D" id="2.40.160.50">
    <property type="entry name" value="membrane protein fhac: a member of the omp85/tpsb transporter family"/>
    <property type="match status" value="1"/>
</dbReference>
<feature type="chain" id="PRO_5010575809" evidence="10">
    <location>
        <begin position="24"/>
        <end position="661"/>
    </location>
</feature>